<evidence type="ECO:0000313" key="2">
    <source>
        <dbReference type="Proteomes" id="UP000789901"/>
    </source>
</evidence>
<feature type="non-terminal residue" evidence="1">
    <location>
        <position position="86"/>
    </location>
</feature>
<protein>
    <submittedName>
        <fullName evidence="1">39522_t:CDS:1</fullName>
    </submittedName>
</protein>
<gene>
    <name evidence="1" type="ORF">GMARGA_LOCUS35807</name>
</gene>
<sequence>MPYRKIWLVPYTKYNVNLDIRSSQRIKSLHSKLKGVENHVIPIDKLFAILRKQMQELSKKQAYETFIHQNKYTHDKTNASLEKLRL</sequence>
<reference evidence="1 2" key="1">
    <citation type="submission" date="2021-06" db="EMBL/GenBank/DDBJ databases">
        <authorList>
            <person name="Kallberg Y."/>
            <person name="Tangrot J."/>
            <person name="Rosling A."/>
        </authorList>
    </citation>
    <scope>NUCLEOTIDE SEQUENCE [LARGE SCALE GENOMIC DNA]</scope>
    <source>
        <strain evidence="1 2">120-4 pot B 10/14</strain>
    </source>
</reference>
<name>A0ABN7WXD2_GIGMA</name>
<organism evidence="1 2">
    <name type="scientific">Gigaspora margarita</name>
    <dbReference type="NCBI Taxonomy" id="4874"/>
    <lineage>
        <taxon>Eukaryota</taxon>
        <taxon>Fungi</taxon>
        <taxon>Fungi incertae sedis</taxon>
        <taxon>Mucoromycota</taxon>
        <taxon>Glomeromycotina</taxon>
        <taxon>Glomeromycetes</taxon>
        <taxon>Diversisporales</taxon>
        <taxon>Gigasporaceae</taxon>
        <taxon>Gigaspora</taxon>
    </lineage>
</organism>
<accession>A0ABN7WXD2</accession>
<keyword evidence="2" id="KW-1185">Reference proteome</keyword>
<comment type="caution">
    <text evidence="1">The sequence shown here is derived from an EMBL/GenBank/DDBJ whole genome shotgun (WGS) entry which is preliminary data.</text>
</comment>
<dbReference type="EMBL" id="CAJVQB010067949">
    <property type="protein sequence ID" value="CAG8842101.1"/>
    <property type="molecule type" value="Genomic_DNA"/>
</dbReference>
<evidence type="ECO:0000313" key="1">
    <source>
        <dbReference type="EMBL" id="CAG8842101.1"/>
    </source>
</evidence>
<proteinExistence type="predicted"/>
<dbReference type="Proteomes" id="UP000789901">
    <property type="component" value="Unassembled WGS sequence"/>
</dbReference>